<name>A0A5B7EN59_PORTR</name>
<feature type="region of interest" description="Disordered" evidence="1">
    <location>
        <begin position="64"/>
        <end position="88"/>
    </location>
</feature>
<dbReference type="AlphaFoldDB" id="A0A5B7EN59"/>
<comment type="caution">
    <text evidence="2">The sequence shown here is derived from an EMBL/GenBank/DDBJ whole genome shotgun (WGS) entry which is preliminary data.</text>
</comment>
<evidence type="ECO:0000256" key="1">
    <source>
        <dbReference type="SAM" id="MobiDB-lite"/>
    </source>
</evidence>
<sequence>MANQSFGDPKHNELTAFSVWCVVTVGLTAWAPSSPGRTRRCVAVVPSSSSFLFSSSSLSSSSTRGSCVRSHRRRERSCPPLSTHAPLGHTDRHLRREKSHPIMRESHRPHSSIHGGFIRFVGEDVFEQRGRGKVNELQVSRASADQCVTVAWHHDERCHRSTRYC</sequence>
<reference evidence="2 3" key="1">
    <citation type="submission" date="2019-05" db="EMBL/GenBank/DDBJ databases">
        <title>Another draft genome of Portunus trituberculatus and its Hox gene families provides insights of decapod evolution.</title>
        <authorList>
            <person name="Jeong J.-H."/>
            <person name="Song I."/>
            <person name="Kim S."/>
            <person name="Choi T."/>
            <person name="Kim D."/>
            <person name="Ryu S."/>
            <person name="Kim W."/>
        </authorList>
    </citation>
    <scope>NUCLEOTIDE SEQUENCE [LARGE SCALE GENOMIC DNA]</scope>
    <source>
        <tissue evidence="2">Muscle</tissue>
    </source>
</reference>
<protein>
    <submittedName>
        <fullName evidence="2">Uncharacterized protein</fullName>
    </submittedName>
</protein>
<evidence type="ECO:0000313" key="3">
    <source>
        <dbReference type="Proteomes" id="UP000324222"/>
    </source>
</evidence>
<organism evidence="2 3">
    <name type="scientific">Portunus trituberculatus</name>
    <name type="common">Swimming crab</name>
    <name type="synonym">Neptunus trituberculatus</name>
    <dbReference type="NCBI Taxonomy" id="210409"/>
    <lineage>
        <taxon>Eukaryota</taxon>
        <taxon>Metazoa</taxon>
        <taxon>Ecdysozoa</taxon>
        <taxon>Arthropoda</taxon>
        <taxon>Crustacea</taxon>
        <taxon>Multicrustacea</taxon>
        <taxon>Malacostraca</taxon>
        <taxon>Eumalacostraca</taxon>
        <taxon>Eucarida</taxon>
        <taxon>Decapoda</taxon>
        <taxon>Pleocyemata</taxon>
        <taxon>Brachyura</taxon>
        <taxon>Eubrachyura</taxon>
        <taxon>Portunoidea</taxon>
        <taxon>Portunidae</taxon>
        <taxon>Portuninae</taxon>
        <taxon>Portunus</taxon>
    </lineage>
</organism>
<gene>
    <name evidence="2" type="ORF">E2C01_027220</name>
</gene>
<proteinExistence type="predicted"/>
<keyword evidence="3" id="KW-1185">Reference proteome</keyword>
<dbReference type="EMBL" id="VSRR010002925">
    <property type="protein sequence ID" value="MPC33854.1"/>
    <property type="molecule type" value="Genomic_DNA"/>
</dbReference>
<evidence type="ECO:0000313" key="2">
    <source>
        <dbReference type="EMBL" id="MPC33854.1"/>
    </source>
</evidence>
<dbReference type="Proteomes" id="UP000324222">
    <property type="component" value="Unassembled WGS sequence"/>
</dbReference>
<accession>A0A5B7EN59</accession>